<sequence length="214" mass="25078">MDAVIATIINDMNTNDISKIIEELELPDDSSIDDVITKTCETMRNKVLTKLFIQEFNKYMSFSIIVSRTPVRGFHNLIKEYLKMVRTIRFVDAGPILKEFMSYDEYAILHYGNHFIRSKCETVRNIQESHYYDSDDSDDSEDSDDLHNIDLYKKMKRTYNGSYKVDPVPFVKKVIGIASIISQNNLDGYPIFNWNMMADYANNFLHYLETKFVR</sequence>
<proteinExistence type="predicted"/>
<dbReference type="Proteomes" id="UP000203649">
    <property type="component" value="Segment"/>
</dbReference>
<dbReference type="Pfam" id="PF06227">
    <property type="entry name" value="Poxv_Bcl-2-like"/>
    <property type="match status" value="1"/>
</dbReference>
<accession>A0A1C9KCN0</accession>
<name>A0A1C9KCN0_9POXV</name>
<dbReference type="EMBL" id="KU749311">
    <property type="protein sequence ID" value="AOP31891.1"/>
    <property type="molecule type" value="Genomic_DNA"/>
</dbReference>
<evidence type="ECO:0000313" key="2">
    <source>
        <dbReference type="Proteomes" id="UP000203649"/>
    </source>
</evidence>
<dbReference type="KEGG" id="vg:29064148"/>
<dbReference type="GeneID" id="29064148"/>
<gene>
    <name evidence="1" type="ORF">VPXV-CA-201</name>
</gene>
<organism evidence="1 2">
    <name type="scientific">Volepox virus</name>
    <dbReference type="NCBI Taxonomy" id="28874"/>
    <lineage>
        <taxon>Viruses</taxon>
        <taxon>Varidnaviria</taxon>
        <taxon>Bamfordvirae</taxon>
        <taxon>Nucleocytoviricota</taxon>
        <taxon>Pokkesviricetes</taxon>
        <taxon>Chitovirales</taxon>
        <taxon>Poxviridae</taxon>
        <taxon>Chordopoxvirinae</taxon>
        <taxon>Orthopoxvirus</taxon>
        <taxon>Orthopoxvirus volepox</taxon>
    </lineage>
</organism>
<protein>
    <submittedName>
        <fullName evidence="1">Putative tlr signaling inhibitor</fullName>
    </submittedName>
</protein>
<keyword evidence="2" id="KW-1185">Reference proteome</keyword>
<reference evidence="1 2" key="1">
    <citation type="journal article" date="2016" name="Virus Genes">
        <title>The genomes of three North American orthopoxviruses.</title>
        <authorList>
            <person name="Smithson C."/>
            <person name="Tang N."/>
            <person name="Sammons S."/>
            <person name="Frace M."/>
            <person name="Batra D."/>
            <person name="Li Y."/>
            <person name="Emerson G.L."/>
            <person name="Carroll D.S."/>
            <person name="Upton C."/>
        </authorList>
    </citation>
    <scope>NUCLEOTIDE SEQUENCE [LARGE SCALE GENOMIC DNA]</scope>
    <source>
        <strain evidence="1 2">CA</strain>
    </source>
</reference>
<evidence type="ECO:0000313" key="1">
    <source>
        <dbReference type="EMBL" id="AOP31891.1"/>
    </source>
</evidence>
<dbReference type="RefSeq" id="YP_009281949.1">
    <property type="nucleotide sequence ID" value="NC_031033.1"/>
</dbReference>
<dbReference type="InterPro" id="IPR022819">
    <property type="entry name" value="Poxvirus_Bcl-2-like"/>
</dbReference>